<dbReference type="InterPro" id="IPR049046">
    <property type="entry name" value="Beta-AFase-like_GH127_middle"/>
</dbReference>
<evidence type="ECO:0000313" key="7">
    <source>
        <dbReference type="Proteomes" id="UP001597393"/>
    </source>
</evidence>
<evidence type="ECO:0000259" key="5">
    <source>
        <dbReference type="Pfam" id="PF20736"/>
    </source>
</evidence>
<dbReference type="Pfam" id="PF20736">
    <property type="entry name" value="Glyco_hydro127M"/>
    <property type="match status" value="1"/>
</dbReference>
<dbReference type="SUPFAM" id="SSF49899">
    <property type="entry name" value="Concanavalin A-like lectins/glucanases"/>
    <property type="match status" value="1"/>
</dbReference>
<feature type="compositionally biased region" description="Polar residues" evidence="1">
    <location>
        <begin position="254"/>
        <end position="267"/>
    </location>
</feature>
<sequence length="1025" mass="114686">MMKVLKRLPYFLGCTIIALLSQFGTAIAQSGDQILDGIGETGMIARYLFRGDLKDWSRNNLHAKYLGENTPTFKDDKPGKVLALNGSQKNYLQLPNEALNDLESLSISSWIFLSKDAKNSYLFDFSFDKEHEVGGQIKQEANQHIYEFAFRNQKTKHTVSLTSLPADQWAHIVSVIDIPSKSISIYLNGKKMAEKSNVSIDFSGLSQSNNASKRQLTVGQNNINQGNTLQALLHDFRIYRVALTGNQVQTIYENAKNGGQSSGNRVNQRPHDGEEMPSFPMTQAQLYNAYLQTVEDIEVETLVGESPRLPTHVQGSYAEGLEGPKVRVIWPAPTDNTAVQAIGKYTVIGRIPGTNLQPKAHVTIKEKKGSKAPKKVLEAFPLDHVALNNNASNEKNPFISNRDKFIQGLANTNPDDFLYMFRNAFGVKQPDGAKPLGVWDSQDTKLRGHATGHYLTAIAQAYAGTGYDPKLQENFKQKISYMIETLYELSNMSGKANKDGNSAVADAKLVPPGSGKEGFDSDLSVEGIRTDYWNWGEGYISAYPPDQFIMLEQGAKYGGQKNQVWAPYYTLHKILAGLIDIYTQTGNKKALDVATGMADWVESRLSAVPADTLRAMWNTYIAGEFGGMNETLAHLYQITEEAKYWKAAQLFDNVDMFFGNAERTHGLAKNIDTFRGLHANQHIPQIVGSIEMYGVSDELDYFKIADNFWFKAVNDYMYSIGGVAGARNPVNAECFIAEPATIYQNGFSSGGQNETCATYNMLKLTSSLFMYEQRPELMDYYERGLYNHILASVAEDSPANTYHVPLRPASVKQFGNPHLNGFTCCNGTAIESSTKLQHAIYFKSIDNNDLYVNLFIPSTLNWNERNIRIEQETDFPKKDHTKLTVRGKGKFAIHLRVPSWATKGAQVKINGRTQNIKAEAGSYVKLSQNWKDGDVIEWQLPFQFRLEPVMDQQNIASLFYGPVLLAAQEPEARKDWRPITLHAKELGNTITGDPQALQFNIDGVEFKPFYESYGRHSVYLDVTLK</sequence>
<evidence type="ECO:0000256" key="1">
    <source>
        <dbReference type="SAM" id="MobiDB-lite"/>
    </source>
</evidence>
<protein>
    <submittedName>
        <fullName evidence="6">Beta-L-arabinofuranosidase domain-containing protein</fullName>
    </submittedName>
</protein>
<evidence type="ECO:0000313" key="6">
    <source>
        <dbReference type="EMBL" id="MFD2598728.1"/>
    </source>
</evidence>
<dbReference type="InterPro" id="IPR008928">
    <property type="entry name" value="6-hairpin_glycosidase_sf"/>
</dbReference>
<evidence type="ECO:0000259" key="4">
    <source>
        <dbReference type="Pfam" id="PF07944"/>
    </source>
</evidence>
<feature type="domain" description="Non-reducing end beta-L-arabinofuranosidase-like GH127 catalytic" evidence="4">
    <location>
        <begin position="395"/>
        <end position="481"/>
    </location>
</feature>
<dbReference type="PANTHER" id="PTHR31151">
    <property type="entry name" value="PROLINE-TRNA LIGASE (DUF1680)"/>
    <property type="match status" value="1"/>
</dbReference>
<name>A0ABW5NJD8_9SPHI</name>
<dbReference type="Pfam" id="PF07944">
    <property type="entry name" value="Beta-AFase-like_GH127_cat"/>
    <property type="match status" value="2"/>
</dbReference>
<dbReference type="Pfam" id="PF13385">
    <property type="entry name" value="Laminin_G_3"/>
    <property type="match status" value="1"/>
</dbReference>
<feature type="region of interest" description="Disordered" evidence="1">
    <location>
        <begin position="254"/>
        <end position="276"/>
    </location>
</feature>
<dbReference type="InterPro" id="IPR013320">
    <property type="entry name" value="ConA-like_dom_sf"/>
</dbReference>
<feature type="domain" description="Bacterial Ig-like" evidence="3">
    <location>
        <begin position="294"/>
        <end position="353"/>
    </location>
</feature>
<accession>A0ABW5NJD8</accession>
<feature type="signal peptide" evidence="2">
    <location>
        <begin position="1"/>
        <end position="28"/>
    </location>
</feature>
<dbReference type="Pfam" id="PF07532">
    <property type="entry name" value="Big_4"/>
    <property type="match status" value="1"/>
</dbReference>
<proteinExistence type="predicted"/>
<feature type="domain" description="Non-reducing end beta-L-arabinofuranosidase-like GH127 catalytic" evidence="4">
    <location>
        <begin position="536"/>
        <end position="837"/>
    </location>
</feature>
<evidence type="ECO:0000256" key="2">
    <source>
        <dbReference type="SAM" id="SignalP"/>
    </source>
</evidence>
<keyword evidence="7" id="KW-1185">Reference proteome</keyword>
<feature type="chain" id="PRO_5047345002" evidence="2">
    <location>
        <begin position="29"/>
        <end position="1025"/>
    </location>
</feature>
<reference evidence="7" key="1">
    <citation type="journal article" date="2019" name="Int. J. Syst. Evol. Microbiol.">
        <title>The Global Catalogue of Microorganisms (GCM) 10K type strain sequencing project: providing services to taxonomists for standard genome sequencing and annotation.</title>
        <authorList>
            <consortium name="The Broad Institute Genomics Platform"/>
            <consortium name="The Broad Institute Genome Sequencing Center for Infectious Disease"/>
            <person name="Wu L."/>
            <person name="Ma J."/>
        </authorList>
    </citation>
    <scope>NUCLEOTIDE SEQUENCE [LARGE SCALE GENOMIC DNA]</scope>
    <source>
        <strain evidence="7">KCTC 42248</strain>
    </source>
</reference>
<dbReference type="EMBL" id="JBHUMA010000006">
    <property type="protein sequence ID" value="MFD2598728.1"/>
    <property type="molecule type" value="Genomic_DNA"/>
</dbReference>
<dbReference type="Proteomes" id="UP001597393">
    <property type="component" value="Unassembled WGS sequence"/>
</dbReference>
<dbReference type="InterPro" id="IPR012878">
    <property type="entry name" value="Beta-AFase-like_GH127_cat"/>
</dbReference>
<gene>
    <name evidence="6" type="ORF">ACFSQ3_07170</name>
</gene>
<dbReference type="SUPFAM" id="SSF48208">
    <property type="entry name" value="Six-hairpin glycosidases"/>
    <property type="match status" value="1"/>
</dbReference>
<organism evidence="6 7">
    <name type="scientific">Sphingobacterium corticis</name>
    <dbReference type="NCBI Taxonomy" id="1812823"/>
    <lineage>
        <taxon>Bacteria</taxon>
        <taxon>Pseudomonadati</taxon>
        <taxon>Bacteroidota</taxon>
        <taxon>Sphingobacteriia</taxon>
        <taxon>Sphingobacteriales</taxon>
        <taxon>Sphingobacteriaceae</taxon>
        <taxon>Sphingobacterium</taxon>
    </lineage>
</organism>
<dbReference type="InterPro" id="IPR011081">
    <property type="entry name" value="Big_4"/>
</dbReference>
<keyword evidence="2" id="KW-0732">Signal</keyword>
<evidence type="ECO:0000259" key="3">
    <source>
        <dbReference type="Pfam" id="PF07532"/>
    </source>
</evidence>
<dbReference type="RefSeq" id="WP_380868857.1">
    <property type="nucleotide sequence ID" value="NZ_JBHUMA010000006.1"/>
</dbReference>
<comment type="caution">
    <text evidence="6">The sequence shown here is derived from an EMBL/GenBank/DDBJ whole genome shotgun (WGS) entry which is preliminary data.</text>
</comment>
<dbReference type="Gene3D" id="2.60.120.200">
    <property type="match status" value="1"/>
</dbReference>
<feature type="domain" description="Non-reducing end beta-L-arabinofuranosidase-like GH127 middle" evidence="5">
    <location>
        <begin position="850"/>
        <end position="941"/>
    </location>
</feature>
<dbReference type="PANTHER" id="PTHR31151:SF0">
    <property type="entry name" value="PROLINE-TRNA LIGASE (DUF1680)"/>
    <property type="match status" value="1"/>
</dbReference>